<feature type="compositionally biased region" description="Low complexity" evidence="1">
    <location>
        <begin position="22"/>
        <end position="40"/>
    </location>
</feature>
<dbReference type="Pfam" id="PF15463">
    <property type="entry name" value="ECM11"/>
    <property type="match status" value="1"/>
</dbReference>
<feature type="compositionally biased region" description="Polar residues" evidence="1">
    <location>
        <begin position="193"/>
        <end position="208"/>
    </location>
</feature>
<feature type="compositionally biased region" description="Polar residues" evidence="1">
    <location>
        <begin position="473"/>
        <end position="488"/>
    </location>
</feature>
<proteinExistence type="predicted"/>
<dbReference type="InterPro" id="IPR029178">
    <property type="entry name" value="Ecm11_C"/>
</dbReference>
<evidence type="ECO:0000313" key="3">
    <source>
        <dbReference type="EMBL" id="KAF2113254.1"/>
    </source>
</evidence>
<keyword evidence="4" id="KW-1185">Reference proteome</keyword>
<evidence type="ECO:0000256" key="1">
    <source>
        <dbReference type="SAM" id="MobiDB-lite"/>
    </source>
</evidence>
<feature type="region of interest" description="Disordered" evidence="1">
    <location>
        <begin position="473"/>
        <end position="499"/>
    </location>
</feature>
<dbReference type="GO" id="GO:0070860">
    <property type="term" value="C:RNA polymerase I core factor complex"/>
    <property type="evidence" value="ECO:0007669"/>
    <property type="project" value="TreeGrafter"/>
</dbReference>
<dbReference type="GO" id="GO:0001164">
    <property type="term" value="F:RNA polymerase I core promoter sequence-specific DNA binding"/>
    <property type="evidence" value="ECO:0007669"/>
    <property type="project" value="TreeGrafter"/>
</dbReference>
<feature type="domain" description="Extracellular mutant protein 11 C-terminal" evidence="2">
    <location>
        <begin position="359"/>
        <end position="490"/>
    </location>
</feature>
<accession>A0A6A5Z2G8</accession>
<protein>
    <submittedName>
        <fullName evidence="3">Extracellular mutant protein 11-domain-containing protein</fullName>
    </submittedName>
</protein>
<organism evidence="3 4">
    <name type="scientific">Lophiotrema nucula</name>
    <dbReference type="NCBI Taxonomy" id="690887"/>
    <lineage>
        <taxon>Eukaryota</taxon>
        <taxon>Fungi</taxon>
        <taxon>Dikarya</taxon>
        <taxon>Ascomycota</taxon>
        <taxon>Pezizomycotina</taxon>
        <taxon>Dothideomycetes</taxon>
        <taxon>Pleosporomycetidae</taxon>
        <taxon>Pleosporales</taxon>
        <taxon>Lophiotremataceae</taxon>
        <taxon>Lophiotrema</taxon>
    </lineage>
</organism>
<dbReference type="AlphaFoldDB" id="A0A6A5Z2G8"/>
<feature type="compositionally biased region" description="Acidic residues" evidence="1">
    <location>
        <begin position="122"/>
        <end position="151"/>
    </location>
</feature>
<evidence type="ECO:0000259" key="2">
    <source>
        <dbReference type="Pfam" id="PF15463"/>
    </source>
</evidence>
<sequence length="499" mass="55408">MAGMQKYVQTKDRGPSPQTSQPNKPNRPAVAANARVVVKRTILSHDDQVRQQSRGRGQNATLHNQPVTQHQQSRLPRQGQGHRSQPKHDPYDTDAASLDTTQPRGSYVQVGHDQSKGHQEHDDDGYDEGDEDDDEQSDEGEDEDGDYDEDGYGQGQHFFDEQGNPIMEQYTPQVQQEALARMAKGGMFDANDSYPTTTSGNLEETSSDGLDAQSVVSPSPARQPAKMQQQQPLQHTEQLQRPVYGVPNPAPAVTQRASIFERGANARSTPTFPSTAPVKSAPALYSNPHQNTQAPVQARVHGGRQHSGPSRAHESQPHGKRSKSVNEAVPQIQLVPPPALNAPDGEIDDASANASPIVDYEAEELFAMDYAKLRQENFDTVPRGKPSVLSEGMQQKPLVERLEHVHRRLDKNDQAKFLGSLPTTEWEDAGDWFVEQFSSIIKRTKEARQTKRKLAIEFEEEVEKRHQYVAKKQSTVNGALQKMQSQGQGLIPPKSPKRK</sequence>
<dbReference type="OrthoDB" id="5346740at2759"/>
<name>A0A6A5Z2G8_9PLEO</name>
<feature type="compositionally biased region" description="Low complexity" evidence="1">
    <location>
        <begin position="220"/>
        <end position="240"/>
    </location>
</feature>
<dbReference type="EMBL" id="ML977328">
    <property type="protein sequence ID" value="KAF2113254.1"/>
    <property type="molecule type" value="Genomic_DNA"/>
</dbReference>
<dbReference type="GO" id="GO:0042790">
    <property type="term" value="P:nucleolar large rRNA transcription by RNA polymerase I"/>
    <property type="evidence" value="ECO:0007669"/>
    <property type="project" value="TreeGrafter"/>
</dbReference>
<evidence type="ECO:0000313" key="4">
    <source>
        <dbReference type="Proteomes" id="UP000799770"/>
    </source>
</evidence>
<feature type="compositionally biased region" description="Polar residues" evidence="1">
    <location>
        <begin position="50"/>
        <end position="75"/>
    </location>
</feature>
<dbReference type="PANTHER" id="PTHR28244:SF1">
    <property type="entry name" value="RNA POLYMERASE I-SPECIFIC TRANSCRIPTION INITIATION FACTOR RRN11"/>
    <property type="match status" value="1"/>
</dbReference>
<gene>
    <name evidence="3" type="ORF">BDV96DRAFT_648223</name>
</gene>
<dbReference type="Proteomes" id="UP000799770">
    <property type="component" value="Unassembled WGS sequence"/>
</dbReference>
<reference evidence="3" key="1">
    <citation type="journal article" date="2020" name="Stud. Mycol.">
        <title>101 Dothideomycetes genomes: a test case for predicting lifestyles and emergence of pathogens.</title>
        <authorList>
            <person name="Haridas S."/>
            <person name="Albert R."/>
            <person name="Binder M."/>
            <person name="Bloem J."/>
            <person name="Labutti K."/>
            <person name="Salamov A."/>
            <person name="Andreopoulos B."/>
            <person name="Baker S."/>
            <person name="Barry K."/>
            <person name="Bills G."/>
            <person name="Bluhm B."/>
            <person name="Cannon C."/>
            <person name="Castanera R."/>
            <person name="Culley D."/>
            <person name="Daum C."/>
            <person name="Ezra D."/>
            <person name="Gonzalez J."/>
            <person name="Henrissat B."/>
            <person name="Kuo A."/>
            <person name="Liang C."/>
            <person name="Lipzen A."/>
            <person name="Lutzoni F."/>
            <person name="Magnuson J."/>
            <person name="Mondo S."/>
            <person name="Nolan M."/>
            <person name="Ohm R."/>
            <person name="Pangilinan J."/>
            <person name="Park H.-J."/>
            <person name="Ramirez L."/>
            <person name="Alfaro M."/>
            <person name="Sun H."/>
            <person name="Tritt A."/>
            <person name="Yoshinaga Y."/>
            <person name="Zwiers L.-H."/>
            <person name="Turgeon B."/>
            <person name="Goodwin S."/>
            <person name="Spatafora J."/>
            <person name="Crous P."/>
            <person name="Grigoriev I."/>
        </authorList>
    </citation>
    <scope>NUCLEOTIDE SEQUENCE</scope>
    <source>
        <strain evidence="3">CBS 627.86</strain>
    </source>
</reference>
<dbReference type="PANTHER" id="PTHR28244">
    <property type="entry name" value="RNA POLYMERASE I-SPECIFIC TRANSCRIPTION INITIATION FACTOR RRN11"/>
    <property type="match status" value="1"/>
</dbReference>
<dbReference type="GO" id="GO:0017025">
    <property type="term" value="F:TBP-class protein binding"/>
    <property type="evidence" value="ECO:0007669"/>
    <property type="project" value="TreeGrafter"/>
</dbReference>
<dbReference type="InterPro" id="IPR053029">
    <property type="entry name" value="RNA_pol_I-specific_init_factor"/>
</dbReference>
<feature type="region of interest" description="Disordered" evidence="1">
    <location>
        <begin position="1"/>
        <end position="351"/>
    </location>
</feature>